<keyword evidence="2" id="KW-1185">Reference proteome</keyword>
<protein>
    <submittedName>
        <fullName evidence="3">ATPase_AAA_core domain-containing protein</fullName>
    </submittedName>
</protein>
<dbReference type="GO" id="GO:0016558">
    <property type="term" value="P:protein import into peroxisome matrix"/>
    <property type="evidence" value="ECO:0007669"/>
    <property type="project" value="TreeGrafter"/>
</dbReference>
<reference evidence="2" key="1">
    <citation type="submission" date="2012-09" db="EMBL/GenBank/DDBJ databases">
        <authorList>
            <person name="Martin A.A."/>
        </authorList>
    </citation>
    <scope>NUCLEOTIDE SEQUENCE</scope>
</reference>
<evidence type="ECO:0000313" key="3">
    <source>
        <dbReference type="WBParaSite" id="ACAC_0001326501-mRNA-1"/>
    </source>
</evidence>
<reference evidence="3" key="2">
    <citation type="submission" date="2016-04" db="UniProtKB">
        <authorList>
            <consortium name="WormBaseParasite"/>
        </authorList>
    </citation>
    <scope>IDENTIFICATION</scope>
</reference>
<dbReference type="InterPro" id="IPR050168">
    <property type="entry name" value="AAA_ATPase_domain"/>
</dbReference>
<dbReference type="GO" id="GO:0005778">
    <property type="term" value="C:peroxisomal membrane"/>
    <property type="evidence" value="ECO:0007669"/>
    <property type="project" value="TreeGrafter"/>
</dbReference>
<dbReference type="SUPFAM" id="SSF52540">
    <property type="entry name" value="P-loop containing nucleoside triphosphate hydrolases"/>
    <property type="match status" value="1"/>
</dbReference>
<dbReference type="PANTHER" id="PTHR23077:SF9">
    <property type="entry name" value="PEROXISOMAL ATPASE PEX6"/>
    <property type="match status" value="1"/>
</dbReference>
<dbReference type="GO" id="GO:0016887">
    <property type="term" value="F:ATP hydrolysis activity"/>
    <property type="evidence" value="ECO:0007669"/>
    <property type="project" value="InterPro"/>
</dbReference>
<dbReference type="InterPro" id="IPR003959">
    <property type="entry name" value="ATPase_AAA_core"/>
</dbReference>
<dbReference type="Pfam" id="PF00004">
    <property type="entry name" value="AAA"/>
    <property type="match status" value="1"/>
</dbReference>
<evidence type="ECO:0000313" key="2">
    <source>
        <dbReference type="Proteomes" id="UP000035642"/>
    </source>
</evidence>
<sequence>MKLAKQRGPSPDEWIVSQLLAELDSLHQSPHIKVFVMAATNRADLLDPALLTPGRFDKVIHVEPGTDVESKTKILRAVSKKVLFAEDVNLEEVVSFTNNDAIHSLTIIGTSDTYMSRFSINGDCCVMGVYLRIELNSVMPIRESY</sequence>
<dbReference type="GO" id="GO:0005524">
    <property type="term" value="F:ATP binding"/>
    <property type="evidence" value="ECO:0007669"/>
    <property type="project" value="InterPro"/>
</dbReference>
<dbReference type="GO" id="GO:0005829">
    <property type="term" value="C:cytosol"/>
    <property type="evidence" value="ECO:0007669"/>
    <property type="project" value="TreeGrafter"/>
</dbReference>
<proteinExistence type="predicted"/>
<dbReference type="Gene3D" id="1.10.8.60">
    <property type="match status" value="1"/>
</dbReference>
<dbReference type="Gene3D" id="3.40.50.300">
    <property type="entry name" value="P-loop containing nucleotide triphosphate hydrolases"/>
    <property type="match status" value="1"/>
</dbReference>
<dbReference type="InterPro" id="IPR027417">
    <property type="entry name" value="P-loop_NTPase"/>
</dbReference>
<accession>A0A0K0DND1</accession>
<organism evidence="2 3">
    <name type="scientific">Angiostrongylus cantonensis</name>
    <name type="common">Rat lungworm</name>
    <dbReference type="NCBI Taxonomy" id="6313"/>
    <lineage>
        <taxon>Eukaryota</taxon>
        <taxon>Metazoa</taxon>
        <taxon>Ecdysozoa</taxon>
        <taxon>Nematoda</taxon>
        <taxon>Chromadorea</taxon>
        <taxon>Rhabditida</taxon>
        <taxon>Rhabditina</taxon>
        <taxon>Rhabditomorpha</taxon>
        <taxon>Strongyloidea</taxon>
        <taxon>Metastrongylidae</taxon>
        <taxon>Angiostrongylus</taxon>
    </lineage>
</organism>
<evidence type="ECO:0000259" key="1">
    <source>
        <dbReference type="Pfam" id="PF00004"/>
    </source>
</evidence>
<dbReference type="PANTHER" id="PTHR23077">
    <property type="entry name" value="AAA-FAMILY ATPASE"/>
    <property type="match status" value="1"/>
</dbReference>
<feature type="domain" description="ATPase AAA-type core" evidence="1">
    <location>
        <begin position="8"/>
        <end position="63"/>
    </location>
</feature>
<dbReference type="AlphaFoldDB" id="A0A0K0DND1"/>
<dbReference type="WBParaSite" id="ACAC_0001326501-mRNA-1">
    <property type="protein sequence ID" value="ACAC_0001326501-mRNA-1"/>
    <property type="gene ID" value="ACAC_0001326501"/>
</dbReference>
<dbReference type="Proteomes" id="UP000035642">
    <property type="component" value="Unassembled WGS sequence"/>
</dbReference>
<dbReference type="STRING" id="6313.A0A0K0DND1"/>
<name>A0A0K0DND1_ANGCA</name>